<name>A0A414EFA8_9FIRM</name>
<reference evidence="1 2" key="1">
    <citation type="submission" date="2018-08" db="EMBL/GenBank/DDBJ databases">
        <title>A genome reference for cultivated species of the human gut microbiota.</title>
        <authorList>
            <person name="Zou Y."/>
            <person name="Xue W."/>
            <person name="Luo G."/>
        </authorList>
    </citation>
    <scope>NUCLEOTIDE SEQUENCE [LARGE SCALE GENOMIC DNA]</scope>
    <source>
        <strain evidence="1 2">AM28-23</strain>
    </source>
</reference>
<dbReference type="EMBL" id="QSKF01000002">
    <property type="protein sequence ID" value="RHE41528.1"/>
    <property type="molecule type" value="Genomic_DNA"/>
</dbReference>
<sequence length="318" mass="36481">MDYLNQRKNIPFEIQAFTNVSSFVAYAKENPVELLLISAEAMCHEVGELDIGKIVILTEGSKPDELDRYADVYKYQASSDIVREVMACYGAEKAVLPAQMPVLKKTTELLGIYSPLGFCGQTSFALALAQILGREKSVLYLNMEEYSGFEELFEKEYPYTLSDLLYFVRQEKAGITVKMNSMIQSMGSMDFIPPVQSPEDIRGTRWQDWERLLQEIVLHSSYEAVVLDVGDGIEEVFQILDLCTRVYVPVRDDRISKCKMEQFEKLLRLRDYSQLLAGIEKVLLPILSQNTDNEFRVEELVWSELGDFVRELLEKENL</sequence>
<proteinExistence type="predicted"/>
<evidence type="ECO:0000313" key="1">
    <source>
        <dbReference type="EMBL" id="RHE41528.1"/>
    </source>
</evidence>
<dbReference type="InterPro" id="IPR027417">
    <property type="entry name" value="P-loop_NTPase"/>
</dbReference>
<dbReference type="SUPFAM" id="SSF52540">
    <property type="entry name" value="P-loop containing nucleoside triphosphate hydrolases"/>
    <property type="match status" value="1"/>
</dbReference>
<protein>
    <submittedName>
        <fullName evidence="1">Uncharacterized protein</fullName>
    </submittedName>
</protein>
<organism evidence="1 2">
    <name type="scientific">Blautia obeum</name>
    <dbReference type="NCBI Taxonomy" id="40520"/>
    <lineage>
        <taxon>Bacteria</taxon>
        <taxon>Bacillati</taxon>
        <taxon>Bacillota</taxon>
        <taxon>Clostridia</taxon>
        <taxon>Lachnospirales</taxon>
        <taxon>Lachnospiraceae</taxon>
        <taxon>Blautia</taxon>
    </lineage>
</organism>
<gene>
    <name evidence="1" type="ORF">DW740_03950</name>
</gene>
<evidence type="ECO:0000313" key="2">
    <source>
        <dbReference type="Proteomes" id="UP000283745"/>
    </source>
</evidence>
<dbReference type="Gene3D" id="3.40.50.300">
    <property type="entry name" value="P-loop containing nucleotide triphosphate hydrolases"/>
    <property type="match status" value="1"/>
</dbReference>
<comment type="caution">
    <text evidence="1">The sequence shown here is derived from an EMBL/GenBank/DDBJ whole genome shotgun (WGS) entry which is preliminary data.</text>
</comment>
<dbReference type="Gene3D" id="3.40.50.10850">
    <property type="entry name" value="Ntrc-like two-domain protein"/>
    <property type="match status" value="1"/>
</dbReference>
<dbReference type="Proteomes" id="UP000283745">
    <property type="component" value="Unassembled WGS sequence"/>
</dbReference>
<accession>A0A414EFA8</accession>
<dbReference type="AlphaFoldDB" id="A0A414EFA8"/>